<proteinExistence type="predicted"/>
<dbReference type="PANTHER" id="PTHR33670">
    <property type="entry name" value="SPLICING FACTOR, PROLINE- AND GLUTAMINE-RICH-LIKE"/>
    <property type="match status" value="1"/>
</dbReference>
<keyword evidence="3" id="KW-1185">Reference proteome</keyword>
<dbReference type="Gramene" id="OIT21803">
    <property type="protein sequence ID" value="OIT21803"/>
    <property type="gene ID" value="A4A49_32951"/>
</dbReference>
<evidence type="ECO:0000313" key="2">
    <source>
        <dbReference type="EMBL" id="OIT21803.1"/>
    </source>
</evidence>
<accession>A0A1J6KG68</accession>
<organism evidence="2 3">
    <name type="scientific">Nicotiana attenuata</name>
    <name type="common">Coyote tobacco</name>
    <dbReference type="NCBI Taxonomy" id="49451"/>
    <lineage>
        <taxon>Eukaryota</taxon>
        <taxon>Viridiplantae</taxon>
        <taxon>Streptophyta</taxon>
        <taxon>Embryophyta</taxon>
        <taxon>Tracheophyta</taxon>
        <taxon>Spermatophyta</taxon>
        <taxon>Magnoliopsida</taxon>
        <taxon>eudicotyledons</taxon>
        <taxon>Gunneridae</taxon>
        <taxon>Pentapetalae</taxon>
        <taxon>asterids</taxon>
        <taxon>lamiids</taxon>
        <taxon>Solanales</taxon>
        <taxon>Solanaceae</taxon>
        <taxon>Nicotianoideae</taxon>
        <taxon>Nicotianeae</taxon>
        <taxon>Nicotiana</taxon>
    </lineage>
</organism>
<evidence type="ECO:0000256" key="1">
    <source>
        <dbReference type="SAM" id="MobiDB-lite"/>
    </source>
</evidence>
<dbReference type="EMBL" id="MJEQ01004092">
    <property type="protein sequence ID" value="OIT21803.1"/>
    <property type="molecule type" value="Genomic_DNA"/>
</dbReference>
<feature type="compositionally biased region" description="Polar residues" evidence="1">
    <location>
        <begin position="61"/>
        <end position="70"/>
    </location>
</feature>
<dbReference type="InterPro" id="IPR028322">
    <property type="entry name" value="PNRC-like_rgn"/>
</dbReference>
<dbReference type="AlphaFoldDB" id="A0A1J6KG68"/>
<feature type="region of interest" description="Disordered" evidence="1">
    <location>
        <begin position="23"/>
        <end position="101"/>
    </location>
</feature>
<dbReference type="OrthoDB" id="1935097at2759"/>
<evidence type="ECO:0000313" key="3">
    <source>
        <dbReference type="Proteomes" id="UP000187609"/>
    </source>
</evidence>
<dbReference type="KEGG" id="nau:109218420"/>
<gene>
    <name evidence="2" type="ORF">A4A49_32951</name>
</gene>
<dbReference type="OMA" id="YVQPMRS"/>
<reference evidence="2" key="1">
    <citation type="submission" date="2016-11" db="EMBL/GenBank/DDBJ databases">
        <title>The genome of Nicotiana attenuata.</title>
        <authorList>
            <person name="Xu S."/>
            <person name="Brockmoeller T."/>
            <person name="Gaquerel E."/>
            <person name="Navarro A."/>
            <person name="Kuhl H."/>
            <person name="Gase K."/>
            <person name="Ling Z."/>
            <person name="Zhou W."/>
            <person name="Kreitzer C."/>
            <person name="Stanke M."/>
            <person name="Tang H."/>
            <person name="Lyons E."/>
            <person name="Pandey P."/>
            <person name="Pandey S.P."/>
            <person name="Timmermann B."/>
            <person name="Baldwin I.T."/>
        </authorList>
    </citation>
    <scope>NUCLEOTIDE SEQUENCE [LARGE SCALE GENOMIC DNA]</scope>
    <source>
        <strain evidence="2">UT</strain>
    </source>
</reference>
<dbReference type="Pfam" id="PF15365">
    <property type="entry name" value="PNRC"/>
    <property type="match status" value="1"/>
</dbReference>
<sequence>MAGVAVLQPQDVLKQRLSYRHSYVQPMRSRRNSNSNPLPNPNPNPNPKNNNRRKRSPQKNGSANLSSSPPAKNRPMVMGEVKILKRGEALTKPVPLKDDNKKVSGGVVEDLVLSTTDRLGPEPNMVPKQIRIGDFYAGSAFVTSPPPSSLPVPAFFNKKKSESTDDATSDLRRLLRLDLS</sequence>
<name>A0A1J6KG68_NICAT</name>
<feature type="compositionally biased region" description="Basic and acidic residues" evidence="1">
    <location>
        <begin position="82"/>
        <end position="101"/>
    </location>
</feature>
<dbReference type="Proteomes" id="UP000187609">
    <property type="component" value="Unassembled WGS sequence"/>
</dbReference>
<dbReference type="STRING" id="49451.A0A1J6KG68"/>
<dbReference type="GO" id="GO:0016071">
    <property type="term" value="P:mRNA metabolic process"/>
    <property type="evidence" value="ECO:0007669"/>
    <property type="project" value="UniProtKB-ARBA"/>
</dbReference>
<dbReference type="PANTHER" id="PTHR33670:SF17">
    <property type="entry name" value="ANTHER-SPECIFIC PROLINE-RICH PROTEIN APG"/>
    <property type="match status" value="1"/>
</dbReference>
<comment type="caution">
    <text evidence="2">The sequence shown here is derived from an EMBL/GenBank/DDBJ whole genome shotgun (WGS) entry which is preliminary data.</text>
</comment>
<protein>
    <submittedName>
        <fullName evidence="2">Uncharacterized protein</fullName>
    </submittedName>
</protein>